<dbReference type="OrthoDB" id="5958958at2759"/>
<feature type="compositionally biased region" description="Low complexity" evidence="1">
    <location>
        <begin position="75"/>
        <end position="92"/>
    </location>
</feature>
<dbReference type="EMBL" id="QNUK01000324">
    <property type="protein sequence ID" value="KAF5895409.1"/>
    <property type="molecule type" value="Genomic_DNA"/>
</dbReference>
<proteinExistence type="predicted"/>
<comment type="caution">
    <text evidence="2">The sequence shown here is derived from an EMBL/GenBank/DDBJ whole genome shotgun (WGS) entry which is preliminary data.</text>
</comment>
<protein>
    <submittedName>
        <fullName evidence="2">Protein TANC1-like</fullName>
    </submittedName>
</protein>
<feature type="compositionally biased region" description="Polar residues" evidence="1">
    <location>
        <begin position="99"/>
        <end position="108"/>
    </location>
</feature>
<gene>
    <name evidence="2" type="ORF">DAT39_014875</name>
</gene>
<reference evidence="2" key="1">
    <citation type="submission" date="2020-07" db="EMBL/GenBank/DDBJ databases">
        <title>Clarias magur genome sequencing, assembly and annotation.</title>
        <authorList>
            <person name="Kushwaha B."/>
            <person name="Kumar R."/>
            <person name="Das P."/>
            <person name="Joshi C.G."/>
            <person name="Kumar D."/>
            <person name="Nagpure N.S."/>
            <person name="Pandey M."/>
            <person name="Agarwal S."/>
            <person name="Srivastava S."/>
            <person name="Singh M."/>
            <person name="Sahoo L."/>
            <person name="Jayasankar P."/>
            <person name="Meher P.K."/>
            <person name="Koringa P.G."/>
            <person name="Iquebal M.A."/>
            <person name="Das S.P."/>
            <person name="Bit A."/>
            <person name="Patnaik S."/>
            <person name="Patel N."/>
            <person name="Shah T.M."/>
            <person name="Hinsu A."/>
            <person name="Jena J.K."/>
        </authorList>
    </citation>
    <scope>NUCLEOTIDE SEQUENCE</scope>
    <source>
        <strain evidence="2">CIFAMagur01</strain>
        <tissue evidence="2">Testis</tissue>
    </source>
</reference>
<dbReference type="Proteomes" id="UP000727407">
    <property type="component" value="Unassembled WGS sequence"/>
</dbReference>
<accession>A0A8J4WXC4</accession>
<feature type="region of interest" description="Disordered" evidence="1">
    <location>
        <begin position="7"/>
        <end position="108"/>
    </location>
</feature>
<evidence type="ECO:0000313" key="2">
    <source>
        <dbReference type="EMBL" id="KAF5895409.1"/>
    </source>
</evidence>
<feature type="compositionally biased region" description="Polar residues" evidence="1">
    <location>
        <begin position="14"/>
        <end position="23"/>
    </location>
</feature>
<name>A0A8J4WXC4_CLAMG</name>
<evidence type="ECO:0000313" key="3">
    <source>
        <dbReference type="Proteomes" id="UP000727407"/>
    </source>
</evidence>
<keyword evidence="3" id="KW-1185">Reference proteome</keyword>
<organism evidence="2 3">
    <name type="scientific">Clarias magur</name>
    <name type="common">Asian catfish</name>
    <name type="synonym">Macropteronotus magur</name>
    <dbReference type="NCBI Taxonomy" id="1594786"/>
    <lineage>
        <taxon>Eukaryota</taxon>
        <taxon>Metazoa</taxon>
        <taxon>Chordata</taxon>
        <taxon>Craniata</taxon>
        <taxon>Vertebrata</taxon>
        <taxon>Euteleostomi</taxon>
        <taxon>Actinopterygii</taxon>
        <taxon>Neopterygii</taxon>
        <taxon>Teleostei</taxon>
        <taxon>Ostariophysi</taxon>
        <taxon>Siluriformes</taxon>
        <taxon>Clariidae</taxon>
        <taxon>Clarias</taxon>
    </lineage>
</organism>
<sequence>MSLRQFAAALSDLRSGSRQAQSVKSRENHGHHRACLHTREPLRDTQGGTGHPGHLDTMPLAPEGAPECRSEFTRSSSMRVSSSSGSLAFSGMHSERNRGSVTNENTASVSDMAARQHEHKPRPFMGITDKTARFHQQPPQTLHSHSWQGLGAEELVPCDHQYPKTGSAAYQEAFHNGTHAGELHSAKQHKQANLARDNPILISSIKPKRSFIESNV</sequence>
<dbReference type="AlphaFoldDB" id="A0A8J4WXC4"/>
<evidence type="ECO:0000256" key="1">
    <source>
        <dbReference type="SAM" id="MobiDB-lite"/>
    </source>
</evidence>